<keyword evidence="2" id="KW-0808">Transferase</keyword>
<dbReference type="CDD" id="cd02440">
    <property type="entry name" value="AdoMet_MTases"/>
    <property type="match status" value="1"/>
</dbReference>
<dbReference type="Proteomes" id="UP001551695">
    <property type="component" value="Unassembled WGS sequence"/>
</dbReference>
<accession>A0ABV3G0V6</accession>
<comment type="caution">
    <text evidence="2">The sequence shown here is derived from an EMBL/GenBank/DDBJ whole genome shotgun (WGS) entry which is preliminary data.</text>
</comment>
<name>A0ABV3G0V6_9NOCA</name>
<dbReference type="PANTHER" id="PTHR43861">
    <property type="entry name" value="TRANS-ACONITATE 2-METHYLTRANSFERASE-RELATED"/>
    <property type="match status" value="1"/>
</dbReference>
<feature type="domain" description="Methyltransferase type 11" evidence="1">
    <location>
        <begin position="43"/>
        <end position="141"/>
    </location>
</feature>
<organism evidence="2 3">
    <name type="scientific">Nocardia aurea</name>
    <dbReference type="NCBI Taxonomy" id="2144174"/>
    <lineage>
        <taxon>Bacteria</taxon>
        <taxon>Bacillati</taxon>
        <taxon>Actinomycetota</taxon>
        <taxon>Actinomycetes</taxon>
        <taxon>Mycobacteriales</taxon>
        <taxon>Nocardiaceae</taxon>
        <taxon>Nocardia</taxon>
    </lineage>
</organism>
<dbReference type="PANTHER" id="PTHR43861:SF1">
    <property type="entry name" value="TRANS-ACONITATE 2-METHYLTRANSFERASE"/>
    <property type="match status" value="1"/>
</dbReference>
<dbReference type="SUPFAM" id="SSF53335">
    <property type="entry name" value="S-adenosyl-L-methionine-dependent methyltransferases"/>
    <property type="match status" value="1"/>
</dbReference>
<protein>
    <submittedName>
        <fullName evidence="2">Methyltransferase domain-containing protein</fullName>
    </submittedName>
</protein>
<reference evidence="2 3" key="1">
    <citation type="submission" date="2024-06" db="EMBL/GenBank/DDBJ databases">
        <title>The Natural Products Discovery Center: Release of the First 8490 Sequenced Strains for Exploring Actinobacteria Biosynthetic Diversity.</title>
        <authorList>
            <person name="Kalkreuter E."/>
            <person name="Kautsar S.A."/>
            <person name="Yang D."/>
            <person name="Bader C.D."/>
            <person name="Teijaro C.N."/>
            <person name="Fluegel L."/>
            <person name="Davis C.M."/>
            <person name="Simpson J.R."/>
            <person name="Lauterbach L."/>
            <person name="Steele A.D."/>
            <person name="Gui C."/>
            <person name="Meng S."/>
            <person name="Li G."/>
            <person name="Viehrig K."/>
            <person name="Ye F."/>
            <person name="Su P."/>
            <person name="Kiefer A.F."/>
            <person name="Nichols A."/>
            <person name="Cepeda A.J."/>
            <person name="Yan W."/>
            <person name="Fan B."/>
            <person name="Jiang Y."/>
            <person name="Adhikari A."/>
            <person name="Zheng C.-J."/>
            <person name="Schuster L."/>
            <person name="Cowan T.M."/>
            <person name="Smanski M.J."/>
            <person name="Chevrette M.G."/>
            <person name="De Carvalho L.P.S."/>
            <person name="Shen B."/>
        </authorList>
    </citation>
    <scope>NUCLEOTIDE SEQUENCE [LARGE SCALE GENOMIC DNA]</scope>
    <source>
        <strain evidence="2 3">NPDC050403</strain>
    </source>
</reference>
<keyword evidence="2" id="KW-0489">Methyltransferase</keyword>
<evidence type="ECO:0000313" key="3">
    <source>
        <dbReference type="Proteomes" id="UP001551695"/>
    </source>
</evidence>
<dbReference type="GO" id="GO:0008168">
    <property type="term" value="F:methyltransferase activity"/>
    <property type="evidence" value="ECO:0007669"/>
    <property type="project" value="UniProtKB-KW"/>
</dbReference>
<proteinExistence type="predicted"/>
<dbReference type="InterPro" id="IPR013216">
    <property type="entry name" value="Methyltransf_11"/>
</dbReference>
<dbReference type="GO" id="GO:0032259">
    <property type="term" value="P:methylation"/>
    <property type="evidence" value="ECO:0007669"/>
    <property type="project" value="UniProtKB-KW"/>
</dbReference>
<gene>
    <name evidence="2" type="ORF">AB0I48_27495</name>
</gene>
<dbReference type="EMBL" id="JBFAKC010000014">
    <property type="protein sequence ID" value="MEV0711315.1"/>
    <property type="molecule type" value="Genomic_DNA"/>
</dbReference>
<dbReference type="Pfam" id="PF08241">
    <property type="entry name" value="Methyltransf_11"/>
    <property type="match status" value="1"/>
</dbReference>
<dbReference type="InterPro" id="IPR029063">
    <property type="entry name" value="SAM-dependent_MTases_sf"/>
</dbReference>
<sequence>MKADDRRSESEDTLAPGGYDAELRDHTRVLLRACDIQPDDHVVDIGCGAGQTTREAARAARTGSAYGVDISAPAIARARDLARVASLENLTFDHADAQVHRFPQGYFDLAISRFGTMFFDDPIAAFANIGRALRPAGRLVMVVWQSGERNEWDVAIRRVLAGSDRALTATTGPDPFALADPSTVRRVLDAAGFVDITFADVDEPVHYGPDVDTALDWVRGFSCTGEISRRLDPDAAARATQRLRRELSAHLTDDGVRFDSRAWLVTARRDGDHRESTGHADRP</sequence>
<dbReference type="Gene3D" id="3.40.50.150">
    <property type="entry name" value="Vaccinia Virus protein VP39"/>
    <property type="match status" value="1"/>
</dbReference>
<evidence type="ECO:0000259" key="1">
    <source>
        <dbReference type="Pfam" id="PF08241"/>
    </source>
</evidence>
<keyword evidence="3" id="KW-1185">Reference proteome</keyword>
<evidence type="ECO:0000313" key="2">
    <source>
        <dbReference type="EMBL" id="MEV0711315.1"/>
    </source>
</evidence>
<dbReference type="RefSeq" id="WP_357787616.1">
    <property type="nucleotide sequence ID" value="NZ_JBFAKC010000014.1"/>
</dbReference>